<dbReference type="InterPro" id="IPR036396">
    <property type="entry name" value="Cyt_P450_sf"/>
</dbReference>
<organism evidence="4 5">
    <name type="scientific">Seiridium cardinale</name>
    <dbReference type="NCBI Taxonomy" id="138064"/>
    <lineage>
        <taxon>Eukaryota</taxon>
        <taxon>Fungi</taxon>
        <taxon>Dikarya</taxon>
        <taxon>Ascomycota</taxon>
        <taxon>Pezizomycotina</taxon>
        <taxon>Sordariomycetes</taxon>
        <taxon>Xylariomycetidae</taxon>
        <taxon>Amphisphaeriales</taxon>
        <taxon>Sporocadaceae</taxon>
        <taxon>Seiridium</taxon>
    </lineage>
</organism>
<dbReference type="InterPro" id="IPR050121">
    <property type="entry name" value="Cytochrome_P450_monoxygenase"/>
</dbReference>
<evidence type="ECO:0000313" key="5">
    <source>
        <dbReference type="Proteomes" id="UP001465668"/>
    </source>
</evidence>
<dbReference type="InterPro" id="IPR001128">
    <property type="entry name" value="Cyt_P450"/>
</dbReference>
<evidence type="ECO:0000256" key="1">
    <source>
        <dbReference type="ARBA" id="ARBA00022617"/>
    </source>
</evidence>
<dbReference type="PANTHER" id="PTHR24305">
    <property type="entry name" value="CYTOCHROME P450"/>
    <property type="match status" value="1"/>
</dbReference>
<dbReference type="PANTHER" id="PTHR24305:SF85">
    <property type="entry name" value="P450, PUTATIVE (EUROFUNG)-RELATED"/>
    <property type="match status" value="1"/>
</dbReference>
<dbReference type="EMBL" id="JARVKM010000035">
    <property type="protein sequence ID" value="KAK9775371.1"/>
    <property type="molecule type" value="Genomic_DNA"/>
</dbReference>
<dbReference type="Pfam" id="PF00067">
    <property type="entry name" value="p450"/>
    <property type="match status" value="1"/>
</dbReference>
<sequence>MSVAPYSMNQEANSVQNLDKMINIRQTDEKLKGETLFSDGLNPANNPPHEHQCWRPRPLTVTRPLCPLSWETWSRVALPTLVSRPRILACIKETLRRDAPAHTILPRIVSEPGCELPDGRGGKFDVLPGVQMGASPYIIHRDETILGATPDVWRPERWIQADPGMSPREH</sequence>
<keyword evidence="5" id="KW-1185">Reference proteome</keyword>
<comment type="caution">
    <text evidence="4">The sequence shown here is derived from an EMBL/GenBank/DDBJ whole genome shotgun (WGS) entry which is preliminary data.</text>
</comment>
<reference evidence="4 5" key="1">
    <citation type="submission" date="2024-02" db="EMBL/GenBank/DDBJ databases">
        <title>First draft genome assembly of two strains of Seiridium cardinale.</title>
        <authorList>
            <person name="Emiliani G."/>
            <person name="Scali E."/>
        </authorList>
    </citation>
    <scope>NUCLEOTIDE SEQUENCE [LARGE SCALE GENOMIC DNA]</scope>
    <source>
        <strain evidence="4 5">BM-138-000479</strain>
    </source>
</reference>
<keyword evidence="2" id="KW-0479">Metal-binding</keyword>
<keyword evidence="3" id="KW-0408">Iron</keyword>
<dbReference type="Proteomes" id="UP001465668">
    <property type="component" value="Unassembled WGS sequence"/>
</dbReference>
<evidence type="ECO:0000256" key="3">
    <source>
        <dbReference type="ARBA" id="ARBA00023004"/>
    </source>
</evidence>
<dbReference type="Gene3D" id="1.10.630.10">
    <property type="entry name" value="Cytochrome P450"/>
    <property type="match status" value="1"/>
</dbReference>
<name>A0ABR2XNI5_9PEZI</name>
<evidence type="ECO:0000256" key="2">
    <source>
        <dbReference type="ARBA" id="ARBA00022723"/>
    </source>
</evidence>
<protein>
    <submittedName>
        <fullName evidence="4">Cytochrome P450</fullName>
    </submittedName>
</protein>
<keyword evidence="1" id="KW-0349">Heme</keyword>
<dbReference type="SUPFAM" id="SSF48264">
    <property type="entry name" value="Cytochrome P450"/>
    <property type="match status" value="1"/>
</dbReference>
<evidence type="ECO:0000313" key="4">
    <source>
        <dbReference type="EMBL" id="KAK9775371.1"/>
    </source>
</evidence>
<proteinExistence type="predicted"/>
<accession>A0ABR2XNI5</accession>
<gene>
    <name evidence="4" type="ORF">SCAR479_08047</name>
</gene>